<dbReference type="Proteomes" id="UP001160148">
    <property type="component" value="Unassembled WGS sequence"/>
</dbReference>
<sequence>MDFSKIDVLENVGTLYTEYKKNNGTEYHRIGIFQICIPRIDCRNGSYKGASPPKRTAARTVSYVVRSYDTVRSKPMSTPNRTNMCTYVSPVRLISPVSSVRLNRKRVYFFILTMNNELVHESYDFDTMTACAGYIIIHSLLKKEKRRKKGNIQAGG</sequence>
<comment type="caution">
    <text evidence="1">The sequence shown here is derived from an EMBL/GenBank/DDBJ whole genome shotgun (WGS) entry which is preliminary data.</text>
</comment>
<protein>
    <submittedName>
        <fullName evidence="1">Uncharacterized protein</fullName>
    </submittedName>
</protein>
<gene>
    <name evidence="1" type="ORF">MEUPH1_LOCUS11510</name>
</gene>
<proteinExistence type="predicted"/>
<name>A0AAV0WIB8_9HEMI</name>
<keyword evidence="2" id="KW-1185">Reference proteome</keyword>
<dbReference type="EMBL" id="CARXXK010000002">
    <property type="protein sequence ID" value="CAI6355685.1"/>
    <property type="molecule type" value="Genomic_DNA"/>
</dbReference>
<accession>A0AAV0WIB8</accession>
<organism evidence="1 2">
    <name type="scientific">Macrosiphum euphorbiae</name>
    <name type="common">potato aphid</name>
    <dbReference type="NCBI Taxonomy" id="13131"/>
    <lineage>
        <taxon>Eukaryota</taxon>
        <taxon>Metazoa</taxon>
        <taxon>Ecdysozoa</taxon>
        <taxon>Arthropoda</taxon>
        <taxon>Hexapoda</taxon>
        <taxon>Insecta</taxon>
        <taxon>Pterygota</taxon>
        <taxon>Neoptera</taxon>
        <taxon>Paraneoptera</taxon>
        <taxon>Hemiptera</taxon>
        <taxon>Sternorrhyncha</taxon>
        <taxon>Aphidomorpha</taxon>
        <taxon>Aphidoidea</taxon>
        <taxon>Aphididae</taxon>
        <taxon>Macrosiphini</taxon>
        <taxon>Macrosiphum</taxon>
    </lineage>
</organism>
<evidence type="ECO:0000313" key="2">
    <source>
        <dbReference type="Proteomes" id="UP001160148"/>
    </source>
</evidence>
<reference evidence="1 2" key="1">
    <citation type="submission" date="2023-01" db="EMBL/GenBank/DDBJ databases">
        <authorList>
            <person name="Whitehead M."/>
        </authorList>
    </citation>
    <scope>NUCLEOTIDE SEQUENCE [LARGE SCALE GENOMIC DNA]</scope>
</reference>
<dbReference type="AlphaFoldDB" id="A0AAV0WIB8"/>
<evidence type="ECO:0000313" key="1">
    <source>
        <dbReference type="EMBL" id="CAI6355685.1"/>
    </source>
</evidence>